<organism evidence="7 8">
    <name type="scientific">Fusarium heterosporum</name>
    <dbReference type="NCBI Taxonomy" id="42747"/>
    <lineage>
        <taxon>Eukaryota</taxon>
        <taxon>Fungi</taxon>
        <taxon>Dikarya</taxon>
        <taxon>Ascomycota</taxon>
        <taxon>Pezizomycotina</taxon>
        <taxon>Sordariomycetes</taxon>
        <taxon>Hypocreomycetidae</taxon>
        <taxon>Hypocreales</taxon>
        <taxon>Nectriaceae</taxon>
        <taxon>Fusarium</taxon>
        <taxon>Fusarium heterosporum species complex</taxon>
    </lineage>
</organism>
<feature type="region of interest" description="Disordered" evidence="6">
    <location>
        <begin position="64"/>
        <end position="87"/>
    </location>
</feature>
<protein>
    <submittedName>
        <fullName evidence="7">Cercosporin resistance</fullName>
    </submittedName>
</protein>
<dbReference type="Proteomes" id="UP000567885">
    <property type="component" value="Unassembled WGS sequence"/>
</dbReference>
<evidence type="ECO:0000313" key="8">
    <source>
        <dbReference type="Proteomes" id="UP000567885"/>
    </source>
</evidence>
<proteinExistence type="predicted"/>
<keyword evidence="2" id="KW-0805">Transcription regulation</keyword>
<feature type="compositionally biased region" description="Polar residues" evidence="6">
    <location>
        <begin position="69"/>
        <end position="85"/>
    </location>
</feature>
<sequence length="595" mass="67801">MKCQWPSSGSGRVENTCSRCCRMKLDCRVPQVTQRKKRGKSTRVAQLEKKIDGIVSLLANQHKGLSPLTPESPQETQPQVHSNPHNEPVSIPPLVPIGLNTISIPTQLATDLELFPGFRVSQQQAAECINVYRRDYVPNFPFVPVPKHITPHELYAESSLLFWTILAVVSPLEEKVQLEFKLWFRRYLAEHVIVQQERTVDILQSILIYLGWNDFHFYGELQVTNIVQMAIGLVIDLRLDKHSGFLLGGPKTLLGDAWTSMGKPCPKAKLHQMPADKRAVLGVYHITNLKSTLFNWSAHLSQCCDTLDENREYESDLYLVSLVRMQHMADRGFSVIPPIDLFDPSPPVFQAVTAMALDTVHRELKTFFESQPDRIRSTPGFKVHYHSLLVRLYEPVLAMKPVSLSTPETPLSEPFQRSEYLWKCLESICDALEYYSALPAAQFSILPVTVSCVLAFVTVTASRTVLGETSSDWDVKSARRRLQFQTILEKLSDQFAQADEEAQRLNRRRRVMEDGSSVFLKSSFKVRWIRQWYLSKIPQEEQQEPQTAMEPSTVLQSNPNWAANFQFDDEFWADLMAGYDVESLEKSLTTVAAVQ</sequence>
<comment type="caution">
    <text evidence="7">The sequence shown here is derived from an EMBL/GenBank/DDBJ whole genome shotgun (WGS) entry which is preliminary data.</text>
</comment>
<keyword evidence="4" id="KW-0804">Transcription</keyword>
<keyword evidence="3" id="KW-0238">DNA-binding</keyword>
<dbReference type="GO" id="GO:0005634">
    <property type="term" value="C:nucleus"/>
    <property type="evidence" value="ECO:0007669"/>
    <property type="project" value="UniProtKB-SubCell"/>
</dbReference>
<dbReference type="PANTHER" id="PTHR31845:SF10">
    <property type="entry name" value="ZN(II)2CYS6 TRANSCRIPTION FACTOR (EUROFUNG)"/>
    <property type="match status" value="1"/>
</dbReference>
<evidence type="ECO:0000313" key="7">
    <source>
        <dbReference type="EMBL" id="KAF5668159.1"/>
    </source>
</evidence>
<name>A0A8H5TFH8_FUSHE</name>
<dbReference type="PANTHER" id="PTHR31845">
    <property type="entry name" value="FINGER DOMAIN PROTEIN, PUTATIVE-RELATED"/>
    <property type="match status" value="1"/>
</dbReference>
<keyword evidence="8" id="KW-1185">Reference proteome</keyword>
<dbReference type="GO" id="GO:0000981">
    <property type="term" value="F:DNA-binding transcription factor activity, RNA polymerase II-specific"/>
    <property type="evidence" value="ECO:0007669"/>
    <property type="project" value="TreeGrafter"/>
</dbReference>
<gene>
    <name evidence="7" type="ORF">FHETE_5425</name>
</gene>
<evidence type="ECO:0000256" key="2">
    <source>
        <dbReference type="ARBA" id="ARBA00023015"/>
    </source>
</evidence>
<comment type="subcellular location">
    <subcellularLocation>
        <location evidence="1">Nucleus</location>
    </subcellularLocation>
</comment>
<dbReference type="AlphaFoldDB" id="A0A8H5TFH8"/>
<dbReference type="EMBL" id="JAAGWQ010000095">
    <property type="protein sequence ID" value="KAF5668159.1"/>
    <property type="molecule type" value="Genomic_DNA"/>
</dbReference>
<dbReference type="InterPro" id="IPR051089">
    <property type="entry name" value="prtT"/>
</dbReference>
<dbReference type="GO" id="GO:0000976">
    <property type="term" value="F:transcription cis-regulatory region binding"/>
    <property type="evidence" value="ECO:0007669"/>
    <property type="project" value="TreeGrafter"/>
</dbReference>
<evidence type="ECO:0000256" key="1">
    <source>
        <dbReference type="ARBA" id="ARBA00004123"/>
    </source>
</evidence>
<evidence type="ECO:0000256" key="3">
    <source>
        <dbReference type="ARBA" id="ARBA00023125"/>
    </source>
</evidence>
<evidence type="ECO:0000256" key="4">
    <source>
        <dbReference type="ARBA" id="ARBA00023163"/>
    </source>
</evidence>
<keyword evidence="5" id="KW-0539">Nucleus</keyword>
<evidence type="ECO:0000256" key="5">
    <source>
        <dbReference type="ARBA" id="ARBA00023242"/>
    </source>
</evidence>
<evidence type="ECO:0000256" key="6">
    <source>
        <dbReference type="SAM" id="MobiDB-lite"/>
    </source>
</evidence>
<accession>A0A8H5TFH8</accession>
<reference evidence="7 8" key="1">
    <citation type="submission" date="2020-05" db="EMBL/GenBank/DDBJ databases">
        <title>Identification and distribution of gene clusters putatively required for synthesis of sphingolipid metabolism inhibitors in phylogenetically diverse species of the filamentous fungus Fusarium.</title>
        <authorList>
            <person name="Kim H.-S."/>
            <person name="Busman M."/>
            <person name="Brown D.W."/>
            <person name="Divon H."/>
            <person name="Uhlig S."/>
            <person name="Proctor R.H."/>
        </authorList>
    </citation>
    <scope>NUCLEOTIDE SEQUENCE [LARGE SCALE GENOMIC DNA]</scope>
    <source>
        <strain evidence="7 8">NRRL 20693</strain>
    </source>
</reference>
<dbReference type="OrthoDB" id="5217604at2759"/>